<organism evidence="1 2">
    <name type="scientific">Portunus trituberculatus</name>
    <name type="common">Swimming crab</name>
    <name type="synonym">Neptunus trituberculatus</name>
    <dbReference type="NCBI Taxonomy" id="210409"/>
    <lineage>
        <taxon>Eukaryota</taxon>
        <taxon>Metazoa</taxon>
        <taxon>Ecdysozoa</taxon>
        <taxon>Arthropoda</taxon>
        <taxon>Crustacea</taxon>
        <taxon>Multicrustacea</taxon>
        <taxon>Malacostraca</taxon>
        <taxon>Eumalacostraca</taxon>
        <taxon>Eucarida</taxon>
        <taxon>Decapoda</taxon>
        <taxon>Pleocyemata</taxon>
        <taxon>Brachyura</taxon>
        <taxon>Eubrachyura</taxon>
        <taxon>Portunoidea</taxon>
        <taxon>Portunidae</taxon>
        <taxon>Portuninae</taxon>
        <taxon>Portunus</taxon>
    </lineage>
</organism>
<dbReference type="EMBL" id="VSRR010035986">
    <property type="protein sequence ID" value="MPC73056.1"/>
    <property type="molecule type" value="Genomic_DNA"/>
</dbReference>
<gene>
    <name evidence="1" type="ORF">E2C01_067374</name>
</gene>
<keyword evidence="2" id="KW-1185">Reference proteome</keyword>
<name>A0A5B7HTK8_PORTR</name>
<reference evidence="1 2" key="1">
    <citation type="submission" date="2019-05" db="EMBL/GenBank/DDBJ databases">
        <title>Another draft genome of Portunus trituberculatus and its Hox gene families provides insights of decapod evolution.</title>
        <authorList>
            <person name="Jeong J.-H."/>
            <person name="Song I."/>
            <person name="Kim S."/>
            <person name="Choi T."/>
            <person name="Kim D."/>
            <person name="Ryu S."/>
            <person name="Kim W."/>
        </authorList>
    </citation>
    <scope>NUCLEOTIDE SEQUENCE [LARGE SCALE GENOMIC DNA]</scope>
    <source>
        <tissue evidence="1">Muscle</tissue>
    </source>
</reference>
<sequence>MCCNVAGVESTWLLTPVHHDTLIFSPLYPPSPHTLIPFTSFFRSSSCTHTCSPEHTPVGQHYHYTFLSAHLSSSLLLTSYHTCPSPVPRYILALLCLPVNIPHLSYPVLPLPLLHPYLSYPCPAHWPSLTITYNLTVPSLISAVLPTISLSLSLSLMGPSTELVCKLAVR</sequence>
<dbReference type="AlphaFoldDB" id="A0A5B7HTK8"/>
<proteinExistence type="predicted"/>
<protein>
    <submittedName>
        <fullName evidence="1">Uncharacterized protein</fullName>
    </submittedName>
</protein>
<evidence type="ECO:0000313" key="1">
    <source>
        <dbReference type="EMBL" id="MPC73056.1"/>
    </source>
</evidence>
<dbReference type="Proteomes" id="UP000324222">
    <property type="component" value="Unassembled WGS sequence"/>
</dbReference>
<evidence type="ECO:0000313" key="2">
    <source>
        <dbReference type="Proteomes" id="UP000324222"/>
    </source>
</evidence>
<comment type="caution">
    <text evidence="1">The sequence shown here is derived from an EMBL/GenBank/DDBJ whole genome shotgun (WGS) entry which is preliminary data.</text>
</comment>
<accession>A0A5B7HTK8</accession>